<keyword evidence="3" id="KW-1185">Reference proteome</keyword>
<feature type="transmembrane region" description="Helical" evidence="1">
    <location>
        <begin position="15"/>
        <end position="33"/>
    </location>
</feature>
<dbReference type="Proteomes" id="UP000051638">
    <property type="component" value="Unassembled WGS sequence"/>
</dbReference>
<proteinExistence type="predicted"/>
<reference evidence="2 3" key="1">
    <citation type="journal article" date="2015" name="Genome Announc.">
        <title>Expanding the biotechnology potential of lactobacilli through comparative genomics of 213 strains and associated genera.</title>
        <authorList>
            <person name="Sun Z."/>
            <person name="Harris H.M."/>
            <person name="McCann A."/>
            <person name="Guo C."/>
            <person name="Argimon S."/>
            <person name="Zhang W."/>
            <person name="Yang X."/>
            <person name="Jeffery I.B."/>
            <person name="Cooney J.C."/>
            <person name="Kagawa T.F."/>
            <person name="Liu W."/>
            <person name="Song Y."/>
            <person name="Salvetti E."/>
            <person name="Wrobel A."/>
            <person name="Rasinkangas P."/>
            <person name="Parkhill J."/>
            <person name="Rea M.C."/>
            <person name="O'Sullivan O."/>
            <person name="Ritari J."/>
            <person name="Douillard F.P."/>
            <person name="Paul Ross R."/>
            <person name="Yang R."/>
            <person name="Briner A.E."/>
            <person name="Felis G.E."/>
            <person name="de Vos W.M."/>
            <person name="Barrangou R."/>
            <person name="Klaenhammer T.R."/>
            <person name="Caufield P.W."/>
            <person name="Cui Y."/>
            <person name="Zhang H."/>
            <person name="O'Toole P.W."/>
        </authorList>
    </citation>
    <scope>NUCLEOTIDE SEQUENCE [LARGE SCALE GENOMIC DNA]</scope>
    <source>
        <strain evidence="2 3">DSM 20253</strain>
    </source>
</reference>
<organism evidence="2 3">
    <name type="scientific">Loigolactobacillus rennini DSM 20253</name>
    <dbReference type="NCBI Taxonomy" id="1423796"/>
    <lineage>
        <taxon>Bacteria</taxon>
        <taxon>Bacillati</taxon>
        <taxon>Bacillota</taxon>
        <taxon>Bacilli</taxon>
        <taxon>Lactobacillales</taxon>
        <taxon>Lactobacillaceae</taxon>
        <taxon>Loigolactobacillus</taxon>
    </lineage>
</organism>
<name>A0A0R2DFL3_9LACO</name>
<feature type="transmembrane region" description="Helical" evidence="1">
    <location>
        <begin position="70"/>
        <end position="88"/>
    </location>
</feature>
<gene>
    <name evidence="2" type="ORF">FC24_GL000435</name>
</gene>
<evidence type="ECO:0000313" key="2">
    <source>
        <dbReference type="EMBL" id="KRM99321.1"/>
    </source>
</evidence>
<keyword evidence="1" id="KW-0812">Transmembrane</keyword>
<evidence type="ECO:0000256" key="1">
    <source>
        <dbReference type="SAM" id="Phobius"/>
    </source>
</evidence>
<dbReference type="PATRIC" id="fig|1423796.3.peg.447"/>
<evidence type="ECO:0000313" key="3">
    <source>
        <dbReference type="Proteomes" id="UP000051638"/>
    </source>
</evidence>
<feature type="transmembrane region" description="Helical" evidence="1">
    <location>
        <begin position="45"/>
        <end position="64"/>
    </location>
</feature>
<keyword evidence="1" id="KW-0472">Membrane</keyword>
<comment type="caution">
    <text evidence="2">The sequence shown here is derived from an EMBL/GenBank/DDBJ whole genome shotgun (WGS) entry which is preliminary data.</text>
</comment>
<sequence>MLIGKVGFGMPFSDYIPVVALLLVIGLIIYLQYQLGVRKAAAKSAMVLPVGYAVLFTVLTVILVPLKMKALFFIGSQWLVGDWFYFIYQFGCRHAQTAVKTAAEKNELPTKEEKWDQQ</sequence>
<protein>
    <submittedName>
        <fullName evidence="2">Uncharacterized protein</fullName>
    </submittedName>
</protein>
<keyword evidence="1" id="KW-1133">Transmembrane helix</keyword>
<dbReference type="EMBL" id="AYYI01000016">
    <property type="protein sequence ID" value="KRM99321.1"/>
    <property type="molecule type" value="Genomic_DNA"/>
</dbReference>
<dbReference type="STRING" id="1423796.FC24_GL000435"/>
<dbReference type="AlphaFoldDB" id="A0A0R2DFL3"/>
<accession>A0A0R2DFL3</accession>